<dbReference type="PANTHER" id="PTHR30053">
    <property type="entry name" value="ELONGATION FACTOR P"/>
    <property type="match status" value="1"/>
</dbReference>
<dbReference type="InterPro" id="IPR008991">
    <property type="entry name" value="Translation_prot_SH3-like_sf"/>
</dbReference>
<dbReference type="Gene3D" id="2.30.30.30">
    <property type="match status" value="1"/>
</dbReference>
<dbReference type="GO" id="GO:0005829">
    <property type="term" value="C:cytosol"/>
    <property type="evidence" value="ECO:0007669"/>
    <property type="project" value="UniProtKB-ARBA"/>
</dbReference>
<evidence type="ECO:0000313" key="9">
    <source>
        <dbReference type="EMBL" id="SVA50699.1"/>
    </source>
</evidence>
<gene>
    <name evidence="9" type="ORF">METZ01_LOCUS103553</name>
</gene>
<dbReference type="SUPFAM" id="SSF50104">
    <property type="entry name" value="Translation proteins SH3-like domain"/>
    <property type="match status" value="1"/>
</dbReference>
<evidence type="ECO:0000256" key="2">
    <source>
        <dbReference type="ARBA" id="ARBA00004815"/>
    </source>
</evidence>
<feature type="domain" description="Elongation factor P C-terminal" evidence="7">
    <location>
        <begin position="129"/>
        <end position="184"/>
    </location>
</feature>
<dbReference type="PROSITE" id="PS01275">
    <property type="entry name" value="EFP"/>
    <property type="match status" value="1"/>
</dbReference>
<dbReference type="InterPro" id="IPR015365">
    <property type="entry name" value="Elong-fact-P_C"/>
</dbReference>
<dbReference type="PIRSF" id="PIRSF005901">
    <property type="entry name" value="EF-P"/>
    <property type="match status" value="1"/>
</dbReference>
<dbReference type="UniPathway" id="UPA00345"/>
<sequence>MVSATNLRSGMALRVDDEVYLVTECEHVKPGKGTAFSRIRMKHIRTGSVIDKTYKAADKVEDVRVERRASQYQYNDNAMYYMMDLESFDQVPVEQGLLGDETLFIKDNMTINLLTTDQGVVGIEMPNFVELEVTQTEPGVRGDTATGGTKPATLESGGVVQVPLFINIGDVLKIDTRTKEYVERA</sequence>
<reference evidence="9" key="1">
    <citation type="submission" date="2018-05" db="EMBL/GenBank/DDBJ databases">
        <authorList>
            <person name="Lanie J.A."/>
            <person name="Ng W.-L."/>
            <person name="Kazmierczak K.M."/>
            <person name="Andrzejewski T.M."/>
            <person name="Davidsen T.M."/>
            <person name="Wayne K.J."/>
            <person name="Tettelin H."/>
            <person name="Glass J.I."/>
            <person name="Rusch D."/>
            <person name="Podicherti R."/>
            <person name="Tsui H.-C.T."/>
            <person name="Winkler M.E."/>
        </authorList>
    </citation>
    <scope>NUCLEOTIDE SEQUENCE</scope>
</reference>
<dbReference type="NCBIfam" id="TIGR00038">
    <property type="entry name" value="efp"/>
    <property type="match status" value="1"/>
</dbReference>
<dbReference type="GO" id="GO:0003746">
    <property type="term" value="F:translation elongation factor activity"/>
    <property type="evidence" value="ECO:0007669"/>
    <property type="project" value="UniProtKB-KW"/>
</dbReference>
<evidence type="ECO:0008006" key="10">
    <source>
        <dbReference type="Google" id="ProtNLM"/>
    </source>
</evidence>
<dbReference type="InterPro" id="IPR013185">
    <property type="entry name" value="Transl_elong_KOW-like"/>
</dbReference>
<dbReference type="Gene3D" id="2.40.50.140">
    <property type="entry name" value="Nucleic acid-binding proteins"/>
    <property type="match status" value="2"/>
</dbReference>
<keyword evidence="4" id="KW-0963">Cytoplasm</keyword>
<accession>A0A381WDV4</accession>
<keyword evidence="6" id="KW-0648">Protein biosynthesis</keyword>
<dbReference type="AlphaFoldDB" id="A0A381WDV4"/>
<comment type="similarity">
    <text evidence="3">Belongs to the elongation factor P family.</text>
</comment>
<dbReference type="Pfam" id="PF01132">
    <property type="entry name" value="EFP"/>
    <property type="match status" value="1"/>
</dbReference>
<comment type="pathway">
    <text evidence="2">Protein biosynthesis; polypeptide chain elongation.</text>
</comment>
<dbReference type="SMART" id="SM01185">
    <property type="entry name" value="EFP"/>
    <property type="match status" value="1"/>
</dbReference>
<dbReference type="HAMAP" id="MF_00141">
    <property type="entry name" value="EF_P"/>
    <property type="match status" value="1"/>
</dbReference>
<dbReference type="InterPro" id="IPR001059">
    <property type="entry name" value="Transl_elong_P/YeiP_cen"/>
</dbReference>
<evidence type="ECO:0000256" key="1">
    <source>
        <dbReference type="ARBA" id="ARBA00004496"/>
    </source>
</evidence>
<evidence type="ECO:0000259" key="8">
    <source>
        <dbReference type="SMART" id="SM01185"/>
    </source>
</evidence>
<evidence type="ECO:0000256" key="6">
    <source>
        <dbReference type="ARBA" id="ARBA00022917"/>
    </source>
</evidence>
<evidence type="ECO:0000256" key="4">
    <source>
        <dbReference type="ARBA" id="ARBA00022490"/>
    </source>
</evidence>
<dbReference type="InterPro" id="IPR013852">
    <property type="entry name" value="Transl_elong_P/YeiP_CS"/>
</dbReference>
<organism evidence="9">
    <name type="scientific">marine metagenome</name>
    <dbReference type="NCBI Taxonomy" id="408172"/>
    <lineage>
        <taxon>unclassified sequences</taxon>
        <taxon>metagenomes</taxon>
        <taxon>ecological metagenomes</taxon>
    </lineage>
</organism>
<dbReference type="Pfam" id="PF08207">
    <property type="entry name" value="EFP_N"/>
    <property type="match status" value="1"/>
</dbReference>
<dbReference type="PANTHER" id="PTHR30053:SF12">
    <property type="entry name" value="ELONGATION FACTOR P (EF-P) FAMILY PROTEIN"/>
    <property type="match status" value="1"/>
</dbReference>
<dbReference type="InterPro" id="IPR020599">
    <property type="entry name" value="Transl_elong_fac_P/YeiP"/>
</dbReference>
<evidence type="ECO:0000256" key="3">
    <source>
        <dbReference type="ARBA" id="ARBA00009479"/>
    </source>
</evidence>
<dbReference type="SUPFAM" id="SSF50249">
    <property type="entry name" value="Nucleic acid-binding proteins"/>
    <property type="match status" value="2"/>
</dbReference>
<dbReference type="SMART" id="SM00841">
    <property type="entry name" value="Elong-fact-P_C"/>
    <property type="match status" value="1"/>
</dbReference>
<comment type="subcellular location">
    <subcellularLocation>
        <location evidence="1">Cytoplasm</location>
    </subcellularLocation>
</comment>
<name>A0A381WDV4_9ZZZZ</name>
<proteinExistence type="inferred from homology"/>
<dbReference type="FunFam" id="2.30.30.30:FF:000003">
    <property type="entry name" value="Elongation factor P"/>
    <property type="match status" value="1"/>
</dbReference>
<protein>
    <recommendedName>
        <fullName evidence="10">Translation elongation factor P/YeiP central domain-containing protein</fullName>
    </recommendedName>
</protein>
<dbReference type="InterPro" id="IPR011768">
    <property type="entry name" value="Transl_elongation_fac_P"/>
</dbReference>
<dbReference type="GO" id="GO:0043043">
    <property type="term" value="P:peptide biosynthetic process"/>
    <property type="evidence" value="ECO:0007669"/>
    <property type="project" value="InterPro"/>
</dbReference>
<dbReference type="InterPro" id="IPR012340">
    <property type="entry name" value="NA-bd_OB-fold"/>
</dbReference>
<evidence type="ECO:0000259" key="7">
    <source>
        <dbReference type="SMART" id="SM00841"/>
    </source>
</evidence>
<feature type="domain" description="Translation elongation factor P/YeiP central" evidence="8">
    <location>
        <begin position="67"/>
        <end position="121"/>
    </location>
</feature>
<dbReference type="CDD" id="cd05794">
    <property type="entry name" value="S1_EF-P_repeat_2"/>
    <property type="match status" value="1"/>
</dbReference>
<dbReference type="EMBL" id="UINC01011492">
    <property type="protein sequence ID" value="SVA50699.1"/>
    <property type="molecule type" value="Genomic_DNA"/>
</dbReference>
<dbReference type="FunFam" id="2.40.50.140:FF:000004">
    <property type="entry name" value="Elongation factor P"/>
    <property type="match status" value="1"/>
</dbReference>
<dbReference type="NCBIfam" id="NF001810">
    <property type="entry name" value="PRK00529.1"/>
    <property type="match status" value="1"/>
</dbReference>
<dbReference type="Pfam" id="PF09285">
    <property type="entry name" value="Elong-fact-P_C"/>
    <property type="match status" value="1"/>
</dbReference>
<evidence type="ECO:0000256" key="5">
    <source>
        <dbReference type="ARBA" id="ARBA00022768"/>
    </source>
</evidence>
<keyword evidence="5" id="KW-0251">Elongation factor</keyword>
<dbReference type="InterPro" id="IPR014722">
    <property type="entry name" value="Rib_uL2_dom2"/>
</dbReference>